<feature type="region of interest" description="Disordered" evidence="1">
    <location>
        <begin position="1"/>
        <end position="178"/>
    </location>
</feature>
<dbReference type="Gene3D" id="2.30.29.30">
    <property type="entry name" value="Pleckstrin-homology domain (PH domain)/Phosphotyrosine-binding domain (PTB)"/>
    <property type="match status" value="1"/>
</dbReference>
<dbReference type="InterPro" id="IPR011993">
    <property type="entry name" value="PH-like_dom_sf"/>
</dbReference>
<feature type="compositionally biased region" description="Basic and acidic residues" evidence="1">
    <location>
        <begin position="21"/>
        <end position="51"/>
    </location>
</feature>
<dbReference type="PROSITE" id="PS50003">
    <property type="entry name" value="PH_DOMAIN"/>
    <property type="match status" value="1"/>
</dbReference>
<feature type="compositionally biased region" description="Basic and acidic residues" evidence="1">
    <location>
        <begin position="76"/>
        <end position="178"/>
    </location>
</feature>
<evidence type="ECO:0000259" key="2">
    <source>
        <dbReference type="PROSITE" id="PS50003"/>
    </source>
</evidence>
<dbReference type="STRING" id="1288291.A0A059EVN3"/>
<dbReference type="Pfam" id="PF00169">
    <property type="entry name" value="PH"/>
    <property type="match status" value="1"/>
</dbReference>
<feature type="domain" description="PH" evidence="2">
    <location>
        <begin position="234"/>
        <end position="332"/>
    </location>
</feature>
<dbReference type="Proteomes" id="UP000030655">
    <property type="component" value="Unassembled WGS sequence"/>
</dbReference>
<dbReference type="HOGENOM" id="CLU_1036439_0_0_1"/>
<evidence type="ECO:0000313" key="3">
    <source>
        <dbReference type="EMBL" id="KCZ78970.1"/>
    </source>
</evidence>
<evidence type="ECO:0000313" key="4">
    <source>
        <dbReference type="Proteomes" id="UP000030655"/>
    </source>
</evidence>
<evidence type="ECO:0000256" key="1">
    <source>
        <dbReference type="SAM" id="MobiDB-lite"/>
    </source>
</evidence>
<accession>A0A059EVN3</accession>
<dbReference type="SMART" id="SM00233">
    <property type="entry name" value="PH"/>
    <property type="match status" value="1"/>
</dbReference>
<dbReference type="CDD" id="cd00821">
    <property type="entry name" value="PH"/>
    <property type="match status" value="1"/>
</dbReference>
<proteinExistence type="predicted"/>
<gene>
    <name evidence="3" type="ORF">H312_03647</name>
</gene>
<name>A0A059EVN3_9MICR</name>
<dbReference type="AlphaFoldDB" id="A0A059EVN3"/>
<organism evidence="3 4">
    <name type="scientific">Anncaliia algerae PRA339</name>
    <dbReference type="NCBI Taxonomy" id="1288291"/>
    <lineage>
        <taxon>Eukaryota</taxon>
        <taxon>Fungi</taxon>
        <taxon>Fungi incertae sedis</taxon>
        <taxon>Microsporidia</taxon>
        <taxon>Tubulinosematoidea</taxon>
        <taxon>Tubulinosematidae</taxon>
        <taxon>Anncaliia</taxon>
    </lineage>
</organism>
<sequence>MDKKFPTRKGKRRSSIMVVEKTGETEEIFKRKEEEERNAKEGKEKTDKKETSQNIDENAAMGDLGSIKEQVGQKYNEIKDKVTEKKEELTKKFNKDGDEANENESHKEKGEEMASEDKNKGEQIKDHEENDSMVKRSDIKEEEEFHTAEEKQEEKLEEKPKPSFDESKNTEHVVQKDSDKAIPAEIEEENVKKNLAENMRQGNLLVSTRAPGEPEEEMVLTQGCELEKARTEQKILFEGHAYKKMRYCFCFWVKRYFVLFKDGSLKYYRNVNGNSIEFLSTEKLEVVSKENKENDKHPYQILMTENNREKMLSFDEPDARDAWATKLSESIRSNKN</sequence>
<dbReference type="VEuPathDB" id="MicrosporidiaDB:H312_03647"/>
<reference evidence="4" key="1">
    <citation type="submission" date="2013-02" db="EMBL/GenBank/DDBJ databases">
        <authorList>
            <consortium name="The Broad Institute Genome Sequencing Platform"/>
            <person name="Cuomo C."/>
            <person name="Becnel J."/>
            <person name="Sanscrainte N."/>
            <person name="Walker B."/>
            <person name="Young S.K."/>
            <person name="Zeng Q."/>
            <person name="Gargeya S."/>
            <person name="Fitzgerald M."/>
            <person name="Haas B."/>
            <person name="Abouelleil A."/>
            <person name="Alvarado L."/>
            <person name="Arachchi H.M."/>
            <person name="Berlin A.M."/>
            <person name="Chapman S.B."/>
            <person name="Dewar J."/>
            <person name="Goldberg J."/>
            <person name="Griggs A."/>
            <person name="Gujja S."/>
            <person name="Hansen M."/>
            <person name="Howarth C."/>
            <person name="Imamovic A."/>
            <person name="Larimer J."/>
            <person name="McCowan C."/>
            <person name="Murphy C."/>
            <person name="Neiman D."/>
            <person name="Pearson M."/>
            <person name="Priest M."/>
            <person name="Roberts A."/>
            <person name="Saif S."/>
            <person name="Shea T."/>
            <person name="Sisk P."/>
            <person name="Sykes S."/>
            <person name="Wortman J."/>
            <person name="Nusbaum C."/>
            <person name="Birren B."/>
        </authorList>
    </citation>
    <scope>NUCLEOTIDE SEQUENCE [LARGE SCALE GENOMIC DNA]</scope>
    <source>
        <strain evidence="4">PRA339</strain>
    </source>
</reference>
<dbReference type="EMBL" id="KK365528">
    <property type="protein sequence ID" value="KCZ78970.1"/>
    <property type="molecule type" value="Genomic_DNA"/>
</dbReference>
<dbReference type="InterPro" id="IPR001849">
    <property type="entry name" value="PH_domain"/>
</dbReference>
<feature type="compositionally biased region" description="Basic residues" evidence="1">
    <location>
        <begin position="1"/>
        <end position="14"/>
    </location>
</feature>
<dbReference type="OrthoDB" id="73919at2759"/>
<keyword evidence="4" id="KW-1185">Reference proteome</keyword>
<dbReference type="SUPFAM" id="SSF50729">
    <property type="entry name" value="PH domain-like"/>
    <property type="match status" value="1"/>
</dbReference>
<reference evidence="3 4" key="2">
    <citation type="submission" date="2014-03" db="EMBL/GenBank/DDBJ databases">
        <title>The Genome Sequence of Anncaliia algerae insect isolate PRA339.</title>
        <authorList>
            <consortium name="The Broad Institute Genome Sequencing Platform"/>
            <consortium name="The Broad Institute Genome Sequencing Center for Infectious Disease"/>
            <person name="Cuomo C."/>
            <person name="Becnel J."/>
            <person name="Sanscrainte N."/>
            <person name="Walker B."/>
            <person name="Young S.K."/>
            <person name="Zeng Q."/>
            <person name="Gargeya S."/>
            <person name="Fitzgerald M."/>
            <person name="Haas B."/>
            <person name="Abouelleil A."/>
            <person name="Alvarado L."/>
            <person name="Arachchi H.M."/>
            <person name="Berlin A.M."/>
            <person name="Chapman S.B."/>
            <person name="Dewar J."/>
            <person name="Goldberg J."/>
            <person name="Griggs A."/>
            <person name="Gujja S."/>
            <person name="Hansen M."/>
            <person name="Howarth C."/>
            <person name="Imamovic A."/>
            <person name="Larimer J."/>
            <person name="McCowan C."/>
            <person name="Murphy C."/>
            <person name="Neiman D."/>
            <person name="Pearson M."/>
            <person name="Priest M."/>
            <person name="Roberts A."/>
            <person name="Saif S."/>
            <person name="Shea T."/>
            <person name="Sisk P."/>
            <person name="Sykes S."/>
            <person name="Wortman J."/>
            <person name="Nusbaum C."/>
            <person name="Birren B."/>
        </authorList>
    </citation>
    <scope>NUCLEOTIDE SEQUENCE [LARGE SCALE GENOMIC DNA]</scope>
    <source>
        <strain evidence="3 4">PRA339</strain>
    </source>
</reference>
<protein>
    <recommendedName>
        <fullName evidence="2">PH domain-containing protein</fullName>
    </recommendedName>
</protein>